<organism evidence="6 7">
    <name type="scientific">Candidatus Zambryskibacteria bacterium RIFCSPLOWO2_01_FULL_45_21</name>
    <dbReference type="NCBI Taxonomy" id="1802761"/>
    <lineage>
        <taxon>Bacteria</taxon>
        <taxon>Candidatus Zambryskiibacteriota</taxon>
    </lineage>
</organism>
<dbReference type="EMBL" id="MHWE01000008">
    <property type="protein sequence ID" value="OHB04323.1"/>
    <property type="molecule type" value="Genomic_DNA"/>
</dbReference>
<dbReference type="AlphaFoldDB" id="A0A1G2U495"/>
<dbReference type="PANTHER" id="PTHR11746">
    <property type="entry name" value="O-METHYLTRANSFERASE"/>
    <property type="match status" value="1"/>
</dbReference>
<dbReference type="GO" id="GO:0008171">
    <property type="term" value="F:O-methyltransferase activity"/>
    <property type="evidence" value="ECO:0007669"/>
    <property type="project" value="InterPro"/>
</dbReference>
<dbReference type="Gene3D" id="3.40.50.150">
    <property type="entry name" value="Vaccinia Virus protein VP39"/>
    <property type="match status" value="1"/>
</dbReference>
<sequence>MTINGSVHIFNAARELKILHVFAKGPKTSLEIATELDLNHGILRLLLDGLVELKLLEKSNDLYWASPTLLLLKGSYENLGTSYWEHLPEFVRTGVPLVQMNEKTVAEKEYVGQVESLEWMMSATAFEAIDLLEIGRRRKGLKILDIGAGSGIWSLTMLIKDSGAKATLLDFGEVLKVAKIKAREKNVQNRTSWIEGDFFETPISETYDLVIVGNVLHIQSYDKNIELFKKIRSLLSPNGEILIFDLIPRRDGNNLMRILYELGLRIRTKSGKVYKRHEIKNMLTVAGYSRFDFYDLDATPKLIGLCIAK</sequence>
<proteinExistence type="predicted"/>
<evidence type="ECO:0000313" key="7">
    <source>
        <dbReference type="Proteomes" id="UP000176800"/>
    </source>
</evidence>
<feature type="domain" description="O-methyltransferase C-terminal" evidence="5">
    <location>
        <begin position="115"/>
        <end position="289"/>
    </location>
</feature>
<dbReference type="Gene3D" id="1.10.10.10">
    <property type="entry name" value="Winged helix-like DNA-binding domain superfamily/Winged helix DNA-binding domain"/>
    <property type="match status" value="1"/>
</dbReference>
<evidence type="ECO:0000259" key="5">
    <source>
        <dbReference type="Pfam" id="PF00891"/>
    </source>
</evidence>
<dbReference type="InterPro" id="IPR001077">
    <property type="entry name" value="COMT_C"/>
</dbReference>
<protein>
    <recommendedName>
        <fullName evidence="5">O-methyltransferase C-terminal domain-containing protein</fullName>
    </recommendedName>
</protein>
<dbReference type="Pfam" id="PF00891">
    <property type="entry name" value="Methyltransf_2"/>
    <property type="match status" value="1"/>
</dbReference>
<dbReference type="CDD" id="cd02440">
    <property type="entry name" value="AdoMet_MTases"/>
    <property type="match status" value="1"/>
</dbReference>
<keyword evidence="1" id="KW-0489">Methyltransferase</keyword>
<evidence type="ECO:0000256" key="4">
    <source>
        <dbReference type="PIRSR" id="PIRSR005739-1"/>
    </source>
</evidence>
<feature type="active site" description="Proton acceptor" evidence="4">
    <location>
        <position position="217"/>
    </location>
</feature>
<dbReference type="SUPFAM" id="SSF46785">
    <property type="entry name" value="Winged helix' DNA-binding domain"/>
    <property type="match status" value="1"/>
</dbReference>
<dbReference type="GO" id="GO:0032259">
    <property type="term" value="P:methylation"/>
    <property type="evidence" value="ECO:0007669"/>
    <property type="project" value="UniProtKB-KW"/>
</dbReference>
<dbReference type="InterPro" id="IPR036388">
    <property type="entry name" value="WH-like_DNA-bd_sf"/>
</dbReference>
<evidence type="ECO:0000313" key="6">
    <source>
        <dbReference type="EMBL" id="OHB04323.1"/>
    </source>
</evidence>
<accession>A0A1G2U495</accession>
<name>A0A1G2U495_9BACT</name>
<dbReference type="InterPro" id="IPR036390">
    <property type="entry name" value="WH_DNA-bd_sf"/>
</dbReference>
<dbReference type="Proteomes" id="UP000176800">
    <property type="component" value="Unassembled WGS sequence"/>
</dbReference>
<reference evidence="6 7" key="1">
    <citation type="journal article" date="2016" name="Nat. Commun.">
        <title>Thousands of microbial genomes shed light on interconnected biogeochemical processes in an aquifer system.</title>
        <authorList>
            <person name="Anantharaman K."/>
            <person name="Brown C.T."/>
            <person name="Hug L.A."/>
            <person name="Sharon I."/>
            <person name="Castelle C.J."/>
            <person name="Probst A.J."/>
            <person name="Thomas B.C."/>
            <person name="Singh A."/>
            <person name="Wilkins M.J."/>
            <person name="Karaoz U."/>
            <person name="Brodie E.L."/>
            <person name="Williams K.H."/>
            <person name="Hubbard S.S."/>
            <person name="Banfield J.F."/>
        </authorList>
    </citation>
    <scope>NUCLEOTIDE SEQUENCE [LARGE SCALE GENOMIC DNA]</scope>
</reference>
<keyword evidence="2" id="KW-0808">Transferase</keyword>
<comment type="caution">
    <text evidence="6">The sequence shown here is derived from an EMBL/GenBank/DDBJ whole genome shotgun (WGS) entry which is preliminary data.</text>
</comment>
<keyword evidence="3" id="KW-0949">S-adenosyl-L-methionine</keyword>
<dbReference type="InterPro" id="IPR029063">
    <property type="entry name" value="SAM-dependent_MTases_sf"/>
</dbReference>
<dbReference type="PROSITE" id="PS51683">
    <property type="entry name" value="SAM_OMT_II"/>
    <property type="match status" value="1"/>
</dbReference>
<dbReference type="SUPFAM" id="SSF53335">
    <property type="entry name" value="S-adenosyl-L-methionine-dependent methyltransferases"/>
    <property type="match status" value="1"/>
</dbReference>
<evidence type="ECO:0000256" key="3">
    <source>
        <dbReference type="ARBA" id="ARBA00022691"/>
    </source>
</evidence>
<gene>
    <name evidence="6" type="ORF">A3B14_02535</name>
</gene>
<evidence type="ECO:0000256" key="2">
    <source>
        <dbReference type="ARBA" id="ARBA00022679"/>
    </source>
</evidence>
<dbReference type="InterPro" id="IPR016461">
    <property type="entry name" value="COMT-like"/>
</dbReference>
<evidence type="ECO:0000256" key="1">
    <source>
        <dbReference type="ARBA" id="ARBA00022603"/>
    </source>
</evidence>